<dbReference type="PROSITE" id="PS00165">
    <property type="entry name" value="DEHYDRATASE_SER_THR"/>
    <property type="match status" value="1"/>
</dbReference>
<keyword evidence="6" id="KW-1185">Reference proteome</keyword>
<name>A0ABU6JJW4_9BURK</name>
<dbReference type="PANTHER" id="PTHR48078:SF6">
    <property type="entry name" value="L-THREONINE DEHYDRATASE CATABOLIC TDCB"/>
    <property type="match status" value="1"/>
</dbReference>
<comment type="caution">
    <text evidence="5">The sequence shown here is derived from an EMBL/GenBank/DDBJ whole genome shotgun (WGS) entry which is preliminary data.</text>
</comment>
<dbReference type="PANTHER" id="PTHR48078">
    <property type="entry name" value="THREONINE DEHYDRATASE, MITOCHONDRIAL-RELATED"/>
    <property type="match status" value="1"/>
</dbReference>
<dbReference type="SUPFAM" id="SSF53686">
    <property type="entry name" value="Tryptophan synthase beta subunit-like PLP-dependent enzymes"/>
    <property type="match status" value="1"/>
</dbReference>
<comment type="cofactor">
    <cofactor evidence="1">
        <name>pyridoxal 5'-phosphate</name>
        <dbReference type="ChEBI" id="CHEBI:597326"/>
    </cofactor>
</comment>
<dbReference type="InterPro" id="IPR036052">
    <property type="entry name" value="TrpB-like_PALP_sf"/>
</dbReference>
<dbReference type="InterPro" id="IPR050147">
    <property type="entry name" value="Ser/Thr_Dehydratase"/>
</dbReference>
<protein>
    <submittedName>
        <fullName evidence="5">Threonine/serine dehydratase</fullName>
    </submittedName>
</protein>
<dbReference type="EMBL" id="JAWIIV010000071">
    <property type="protein sequence ID" value="MEC4723723.1"/>
    <property type="molecule type" value="Genomic_DNA"/>
</dbReference>
<accession>A0ABU6JJW4</accession>
<dbReference type="InterPro" id="IPR001926">
    <property type="entry name" value="TrpB-like_PALP"/>
</dbReference>
<dbReference type="Gene3D" id="3.40.50.1100">
    <property type="match status" value="2"/>
</dbReference>
<evidence type="ECO:0000256" key="1">
    <source>
        <dbReference type="ARBA" id="ARBA00001933"/>
    </source>
</evidence>
<dbReference type="InterPro" id="IPR000634">
    <property type="entry name" value="Ser/Thr_deHydtase_PyrdxlP-BS"/>
</dbReference>
<keyword evidence="3" id="KW-0456">Lyase</keyword>
<dbReference type="CDD" id="cd01562">
    <property type="entry name" value="Thr-dehyd"/>
    <property type="match status" value="1"/>
</dbReference>
<evidence type="ECO:0000256" key="3">
    <source>
        <dbReference type="ARBA" id="ARBA00023239"/>
    </source>
</evidence>
<evidence type="ECO:0000313" key="6">
    <source>
        <dbReference type="Proteomes" id="UP001352263"/>
    </source>
</evidence>
<dbReference type="Proteomes" id="UP001352263">
    <property type="component" value="Unassembled WGS sequence"/>
</dbReference>
<proteinExistence type="predicted"/>
<feature type="domain" description="Tryptophan synthase beta chain-like PALP" evidence="4">
    <location>
        <begin position="19"/>
        <end position="305"/>
    </location>
</feature>
<keyword evidence="2" id="KW-0663">Pyridoxal phosphate</keyword>
<sequence>MTSLFEKITEAHHGLRPRVLTTPLEYSSALSRLTGCEVYLKCEHLQRTGSFKFRGASNKLRLLSPSQREKGVVTASSGNHGLAMAMAARSLGTEVEVYVPEHASPAKTEAIRLLGAKLVHVPGDALAAELTALHQAGLGNKAYVPPYNDSEVIAGQGTIAMEMLEQENNFDAVFVSVGGGGMISGIGTAFRARSPRTEIVGCWPANAPSMHASLAAGRIVEIVETDTISDGTAGGIEPDAVTFRICQQVIDHCALVTETEIRNAMRLLAASERWMVEGAAGVAMAGMLQNASRYQGQRVAIVLCGRNISLEKYLEVLTQAPDLYSQQR</sequence>
<dbReference type="NCBIfam" id="NF005292">
    <property type="entry name" value="PRK06815.1"/>
    <property type="match status" value="1"/>
</dbReference>
<evidence type="ECO:0000259" key="4">
    <source>
        <dbReference type="Pfam" id="PF00291"/>
    </source>
</evidence>
<dbReference type="Pfam" id="PF00291">
    <property type="entry name" value="PALP"/>
    <property type="match status" value="1"/>
</dbReference>
<evidence type="ECO:0000256" key="2">
    <source>
        <dbReference type="ARBA" id="ARBA00022898"/>
    </source>
</evidence>
<reference evidence="5 6" key="1">
    <citation type="submission" date="2023-10" db="EMBL/GenBank/DDBJ databases">
        <title>Noviherbaspirillum sp. CPCC 100848 genome assembly.</title>
        <authorList>
            <person name="Li X.Y."/>
            <person name="Fang X.M."/>
        </authorList>
    </citation>
    <scope>NUCLEOTIDE SEQUENCE [LARGE SCALE GENOMIC DNA]</scope>
    <source>
        <strain evidence="5 6">CPCC 100848</strain>
    </source>
</reference>
<evidence type="ECO:0000313" key="5">
    <source>
        <dbReference type="EMBL" id="MEC4723723.1"/>
    </source>
</evidence>
<gene>
    <name evidence="5" type="ORF">RY831_31870</name>
</gene>
<organism evidence="5 6">
    <name type="scientific">Noviherbaspirillum album</name>
    <dbReference type="NCBI Taxonomy" id="3080276"/>
    <lineage>
        <taxon>Bacteria</taxon>
        <taxon>Pseudomonadati</taxon>
        <taxon>Pseudomonadota</taxon>
        <taxon>Betaproteobacteria</taxon>
        <taxon>Burkholderiales</taxon>
        <taxon>Oxalobacteraceae</taxon>
        <taxon>Noviherbaspirillum</taxon>
    </lineage>
</organism>